<name>T1JF88_STRMM</name>
<keyword evidence="3" id="KW-0378">Hydrolase</keyword>
<dbReference type="GO" id="GO:0003676">
    <property type="term" value="F:nucleic acid binding"/>
    <property type="evidence" value="ECO:0007669"/>
    <property type="project" value="InterPro"/>
</dbReference>
<keyword evidence="8" id="KW-1185">Reference proteome</keyword>
<feature type="domain" description="DNA/RNA non-specific endonuclease/pyrophosphatase/phosphodiesterase" evidence="6">
    <location>
        <begin position="62"/>
        <end position="268"/>
    </location>
</feature>
<keyword evidence="2" id="KW-0540">Nuclease</keyword>
<evidence type="ECO:0000313" key="8">
    <source>
        <dbReference type="Proteomes" id="UP000014500"/>
    </source>
</evidence>
<dbReference type="Gene3D" id="3.40.570.10">
    <property type="entry name" value="Extracellular Endonuclease, subunit A"/>
    <property type="match status" value="1"/>
</dbReference>
<evidence type="ECO:0000259" key="6">
    <source>
        <dbReference type="SMART" id="SM00892"/>
    </source>
</evidence>
<dbReference type="eggNOG" id="KOG3721">
    <property type="taxonomic scope" value="Eukaryota"/>
</dbReference>
<evidence type="ECO:0000313" key="7">
    <source>
        <dbReference type="EnsemblMetazoa" id="SMAR012499-PA"/>
    </source>
</evidence>
<dbReference type="SUPFAM" id="SSF54060">
    <property type="entry name" value="His-Me finger endonucleases"/>
    <property type="match status" value="1"/>
</dbReference>
<dbReference type="EnsemblMetazoa" id="SMAR012499-RA">
    <property type="protein sequence ID" value="SMAR012499-PA"/>
    <property type="gene ID" value="SMAR012499"/>
</dbReference>
<reference evidence="7" key="2">
    <citation type="submission" date="2015-02" db="UniProtKB">
        <authorList>
            <consortium name="EnsemblMetazoa"/>
        </authorList>
    </citation>
    <scope>IDENTIFICATION</scope>
</reference>
<dbReference type="SMART" id="SM00892">
    <property type="entry name" value="Endonuclease_NS"/>
    <property type="match status" value="1"/>
</dbReference>
<dbReference type="GO" id="GO:0005634">
    <property type="term" value="C:nucleus"/>
    <property type="evidence" value="ECO:0007669"/>
    <property type="project" value="TreeGrafter"/>
</dbReference>
<keyword evidence="3" id="KW-0255">Endonuclease</keyword>
<evidence type="ECO:0008006" key="9">
    <source>
        <dbReference type="Google" id="ProtNLM"/>
    </source>
</evidence>
<feature type="binding site" evidence="4">
    <location>
        <position position="158"/>
    </location>
    <ligand>
        <name>Mg(2+)</name>
        <dbReference type="ChEBI" id="CHEBI:18420"/>
        <note>catalytic</note>
    </ligand>
</feature>
<dbReference type="GO" id="GO:0000014">
    <property type="term" value="F:single-stranded DNA endodeoxyribonuclease activity"/>
    <property type="evidence" value="ECO:0007669"/>
    <property type="project" value="TreeGrafter"/>
</dbReference>
<dbReference type="HOGENOM" id="CLU_055174_0_0_1"/>
<evidence type="ECO:0000256" key="4">
    <source>
        <dbReference type="PIRSR" id="PIRSR640255-2"/>
    </source>
</evidence>
<evidence type="ECO:0000256" key="1">
    <source>
        <dbReference type="ARBA" id="ARBA00010052"/>
    </source>
</evidence>
<accession>T1JF88</accession>
<dbReference type="GO" id="GO:0046872">
    <property type="term" value="F:metal ion binding"/>
    <property type="evidence" value="ECO:0007669"/>
    <property type="project" value="UniProtKB-KW"/>
</dbReference>
<dbReference type="SMART" id="SM00477">
    <property type="entry name" value="NUC"/>
    <property type="match status" value="1"/>
</dbReference>
<dbReference type="InterPro" id="IPR001604">
    <property type="entry name" value="Endo_G_ENPP1-like_dom"/>
</dbReference>
<evidence type="ECO:0000256" key="2">
    <source>
        <dbReference type="ARBA" id="ARBA00022722"/>
    </source>
</evidence>
<dbReference type="InterPro" id="IPR044925">
    <property type="entry name" value="His-Me_finger_sf"/>
</dbReference>
<dbReference type="Pfam" id="PF01223">
    <property type="entry name" value="Endonuclease_NS"/>
    <property type="match status" value="1"/>
</dbReference>
<proteinExistence type="inferred from homology"/>
<dbReference type="InterPro" id="IPR020821">
    <property type="entry name" value="ENPP1-3/EXOG-like_nuc-like"/>
</dbReference>
<dbReference type="AlphaFoldDB" id="T1JF88"/>
<dbReference type="PhylomeDB" id="T1JF88"/>
<dbReference type="PANTHER" id="PTHR13966">
    <property type="entry name" value="ENDONUCLEASE RELATED"/>
    <property type="match status" value="1"/>
</dbReference>
<protein>
    <recommendedName>
        <fullName evidence="9">DNA/RNA non-specific endonuclease domain-containing protein</fullName>
    </recommendedName>
</protein>
<evidence type="ECO:0000256" key="3">
    <source>
        <dbReference type="ARBA" id="ARBA00022759"/>
    </source>
</evidence>
<dbReference type="GO" id="GO:0005743">
    <property type="term" value="C:mitochondrial inner membrane"/>
    <property type="evidence" value="ECO:0007669"/>
    <property type="project" value="TreeGrafter"/>
</dbReference>
<dbReference type="InterPro" id="IPR040255">
    <property type="entry name" value="Non-specific_endonuclease"/>
</dbReference>
<dbReference type="GO" id="GO:0006309">
    <property type="term" value="P:apoptotic DNA fragmentation"/>
    <property type="evidence" value="ECO:0007669"/>
    <property type="project" value="TreeGrafter"/>
</dbReference>
<dbReference type="GO" id="GO:0004521">
    <property type="term" value="F:RNA endonuclease activity"/>
    <property type="evidence" value="ECO:0007669"/>
    <property type="project" value="TreeGrafter"/>
</dbReference>
<organism evidence="7 8">
    <name type="scientific">Strigamia maritima</name>
    <name type="common">European centipede</name>
    <name type="synonym">Geophilus maritimus</name>
    <dbReference type="NCBI Taxonomy" id="126957"/>
    <lineage>
        <taxon>Eukaryota</taxon>
        <taxon>Metazoa</taxon>
        <taxon>Ecdysozoa</taxon>
        <taxon>Arthropoda</taxon>
        <taxon>Myriapoda</taxon>
        <taxon>Chilopoda</taxon>
        <taxon>Pleurostigmophora</taxon>
        <taxon>Geophilomorpha</taxon>
        <taxon>Linotaeniidae</taxon>
        <taxon>Strigamia</taxon>
    </lineage>
</organism>
<dbReference type="EMBL" id="JH432147">
    <property type="status" value="NOT_ANNOTATED_CDS"/>
    <property type="molecule type" value="Genomic_DNA"/>
</dbReference>
<feature type="domain" description="ENPP1-3/EXOG-like endonuclease/phosphodiesterase" evidence="5">
    <location>
        <begin position="63"/>
        <end position="268"/>
    </location>
</feature>
<dbReference type="Proteomes" id="UP000014500">
    <property type="component" value="Unassembled WGS sequence"/>
</dbReference>
<dbReference type="InterPro" id="IPR044929">
    <property type="entry name" value="DNA/RNA_non-sp_Endonuclease_sf"/>
</dbReference>
<dbReference type="STRING" id="126957.T1JF88"/>
<sequence>MFHFRALNVLAAGIGYMCVSSLDKWRHTSFKVSAQPHPRYKRDAMAGILFRHGVPRRDILLNYPDIQVSYDNRNKVPNWVLEHLTIKKLTTIKVQSIGQFEEEPKVFVNHRSTVQHYSTLEGMHRVRLACGKNHRDSQENYNATLKLSTVAPQDAYLNQFFWNDLDGYMRYLTAHYKDVYIFTGPLFLLEENSNEMEYDLVTRGLIGVPTHFYKMVIARRQDEGYDLGCYFLPNEAIANEDSLSDYRIPLGELEEKAGFRLFKNPETKNTLGCLLDVPDFRQRRKEYMEAAGLMCAY</sequence>
<dbReference type="PANTHER" id="PTHR13966:SF5">
    <property type="entry name" value="ENDONUCLEASE G, MITOCHONDRIAL"/>
    <property type="match status" value="1"/>
</dbReference>
<comment type="similarity">
    <text evidence="1">Belongs to the DNA/RNA non-specific endonuclease family.</text>
</comment>
<reference evidence="8" key="1">
    <citation type="submission" date="2011-05" db="EMBL/GenBank/DDBJ databases">
        <authorList>
            <person name="Richards S.R."/>
            <person name="Qu J."/>
            <person name="Jiang H."/>
            <person name="Jhangiani S.N."/>
            <person name="Agravi P."/>
            <person name="Goodspeed R."/>
            <person name="Gross S."/>
            <person name="Mandapat C."/>
            <person name="Jackson L."/>
            <person name="Mathew T."/>
            <person name="Pu L."/>
            <person name="Thornton R."/>
            <person name="Saada N."/>
            <person name="Wilczek-Boney K.B."/>
            <person name="Lee S."/>
            <person name="Kovar C."/>
            <person name="Wu Y."/>
            <person name="Scherer S.E."/>
            <person name="Worley K.C."/>
            <person name="Muzny D.M."/>
            <person name="Gibbs R."/>
        </authorList>
    </citation>
    <scope>NUCLEOTIDE SEQUENCE</scope>
    <source>
        <strain evidence="8">Brora</strain>
    </source>
</reference>
<keyword evidence="4" id="KW-0479">Metal-binding</keyword>
<evidence type="ECO:0000259" key="5">
    <source>
        <dbReference type="SMART" id="SM00477"/>
    </source>
</evidence>